<accession>A0ACA9P1F3</accession>
<evidence type="ECO:0000313" key="1">
    <source>
        <dbReference type="EMBL" id="CAG8685429.1"/>
    </source>
</evidence>
<name>A0ACA9P1F3_9GLOM</name>
<keyword evidence="2" id="KW-1185">Reference proteome</keyword>
<dbReference type="Proteomes" id="UP000789860">
    <property type="component" value="Unassembled WGS sequence"/>
</dbReference>
<reference evidence="1" key="1">
    <citation type="submission" date="2021-06" db="EMBL/GenBank/DDBJ databases">
        <authorList>
            <person name="Kallberg Y."/>
            <person name="Tangrot J."/>
            <person name="Rosling A."/>
        </authorList>
    </citation>
    <scope>NUCLEOTIDE SEQUENCE</scope>
    <source>
        <strain evidence="1">AU212A</strain>
    </source>
</reference>
<sequence>IINDLLQKDKAYLHEVLHRFGYFVRFWKSYEDSELGQQILDRLELR</sequence>
<gene>
    <name evidence="1" type="ORF">SCALOS_LOCUS9888</name>
</gene>
<evidence type="ECO:0000313" key="2">
    <source>
        <dbReference type="Proteomes" id="UP000789860"/>
    </source>
</evidence>
<protein>
    <submittedName>
        <fullName evidence="1">231_t:CDS:1</fullName>
    </submittedName>
</protein>
<organism evidence="1 2">
    <name type="scientific">Scutellospora calospora</name>
    <dbReference type="NCBI Taxonomy" id="85575"/>
    <lineage>
        <taxon>Eukaryota</taxon>
        <taxon>Fungi</taxon>
        <taxon>Fungi incertae sedis</taxon>
        <taxon>Mucoromycota</taxon>
        <taxon>Glomeromycotina</taxon>
        <taxon>Glomeromycetes</taxon>
        <taxon>Diversisporales</taxon>
        <taxon>Gigasporaceae</taxon>
        <taxon>Scutellospora</taxon>
    </lineage>
</organism>
<proteinExistence type="predicted"/>
<dbReference type="EMBL" id="CAJVPM010033466">
    <property type="protein sequence ID" value="CAG8685429.1"/>
    <property type="molecule type" value="Genomic_DNA"/>
</dbReference>
<feature type="non-terminal residue" evidence="1">
    <location>
        <position position="1"/>
    </location>
</feature>
<comment type="caution">
    <text evidence="1">The sequence shown here is derived from an EMBL/GenBank/DDBJ whole genome shotgun (WGS) entry which is preliminary data.</text>
</comment>